<keyword evidence="3" id="KW-0408">Iron</keyword>
<dbReference type="PATRIC" id="fig|1423774.3.peg.938"/>
<dbReference type="InterPro" id="IPR003265">
    <property type="entry name" value="HhH-GPD_domain"/>
</dbReference>
<dbReference type="GO" id="GO:0051539">
    <property type="term" value="F:4 iron, 4 sulfur cluster binding"/>
    <property type="evidence" value="ECO:0007669"/>
    <property type="project" value="UniProtKB-KW"/>
</dbReference>
<proteinExistence type="predicted"/>
<dbReference type="Proteomes" id="UP000051302">
    <property type="component" value="Unassembled WGS sequence"/>
</dbReference>
<dbReference type="Gene3D" id="1.10.340.30">
    <property type="entry name" value="Hypothetical protein, domain 2"/>
    <property type="match status" value="1"/>
</dbReference>
<keyword evidence="4" id="KW-0411">Iron-sulfur</keyword>
<feature type="domain" description="HhH-GPD" evidence="5">
    <location>
        <begin position="38"/>
        <end position="193"/>
    </location>
</feature>
<dbReference type="GO" id="GO:0006284">
    <property type="term" value="P:base-excision repair"/>
    <property type="evidence" value="ECO:0007669"/>
    <property type="project" value="InterPro"/>
</dbReference>
<evidence type="ECO:0000256" key="3">
    <source>
        <dbReference type="ARBA" id="ARBA00023004"/>
    </source>
</evidence>
<keyword evidence="1" id="KW-0004">4Fe-4S</keyword>
<dbReference type="PIRSF" id="PIRSF001435">
    <property type="entry name" value="Nth"/>
    <property type="match status" value="1"/>
</dbReference>
<dbReference type="GO" id="GO:0046872">
    <property type="term" value="F:metal ion binding"/>
    <property type="evidence" value="ECO:0007669"/>
    <property type="project" value="UniProtKB-KW"/>
</dbReference>
<keyword evidence="2" id="KW-0479">Metal-binding</keyword>
<evidence type="ECO:0000256" key="1">
    <source>
        <dbReference type="ARBA" id="ARBA00022485"/>
    </source>
</evidence>
<evidence type="ECO:0000256" key="4">
    <source>
        <dbReference type="ARBA" id="ARBA00023014"/>
    </source>
</evidence>
<dbReference type="SMART" id="SM00478">
    <property type="entry name" value="ENDO3c"/>
    <property type="match status" value="1"/>
</dbReference>
<dbReference type="PANTHER" id="PTHR10359">
    <property type="entry name" value="A/G-SPECIFIC ADENINE GLYCOSYLASE/ENDONUCLEASE III"/>
    <property type="match status" value="1"/>
</dbReference>
<dbReference type="AlphaFoldDB" id="A0A0R1WND7"/>
<reference evidence="6 7" key="1">
    <citation type="journal article" date="2015" name="Genome Announc.">
        <title>Expanding the biotechnology potential of lactobacilli through comparative genomics of 213 strains and associated genera.</title>
        <authorList>
            <person name="Sun Z."/>
            <person name="Harris H.M."/>
            <person name="McCann A."/>
            <person name="Guo C."/>
            <person name="Argimon S."/>
            <person name="Zhang W."/>
            <person name="Yang X."/>
            <person name="Jeffery I.B."/>
            <person name="Cooney J.C."/>
            <person name="Kagawa T.F."/>
            <person name="Liu W."/>
            <person name="Song Y."/>
            <person name="Salvetti E."/>
            <person name="Wrobel A."/>
            <person name="Rasinkangas P."/>
            <person name="Parkhill J."/>
            <person name="Rea M.C."/>
            <person name="O'Sullivan O."/>
            <person name="Ritari J."/>
            <person name="Douillard F.P."/>
            <person name="Paul Ross R."/>
            <person name="Yang R."/>
            <person name="Briner A.E."/>
            <person name="Felis G.E."/>
            <person name="de Vos W.M."/>
            <person name="Barrangou R."/>
            <person name="Klaenhammer T.R."/>
            <person name="Caufield P.W."/>
            <person name="Cui Y."/>
            <person name="Zhang H."/>
            <person name="O'Toole P.W."/>
        </authorList>
    </citation>
    <scope>NUCLEOTIDE SEQUENCE [LARGE SCALE GENOMIC DNA]</scope>
    <source>
        <strain evidence="6 7">DSM 16982</strain>
    </source>
</reference>
<dbReference type="PANTHER" id="PTHR10359:SF19">
    <property type="entry name" value="DNA REPAIR GLYCOSYLASE MJ1434-RELATED"/>
    <property type="match status" value="1"/>
</dbReference>
<dbReference type="EMBL" id="AZFV01000019">
    <property type="protein sequence ID" value="KRM15804.1"/>
    <property type="molecule type" value="Genomic_DNA"/>
</dbReference>
<gene>
    <name evidence="6" type="ORF">FD31_GL000902</name>
</gene>
<keyword evidence="7" id="KW-1185">Reference proteome</keyword>
<evidence type="ECO:0000259" key="5">
    <source>
        <dbReference type="SMART" id="SM00478"/>
    </source>
</evidence>
<dbReference type="GO" id="GO:0004519">
    <property type="term" value="F:endonuclease activity"/>
    <property type="evidence" value="ECO:0007669"/>
    <property type="project" value="UniProtKB-KW"/>
</dbReference>
<keyword evidence="6" id="KW-0540">Nuclease</keyword>
<accession>A0A0R1WND7</accession>
<dbReference type="SUPFAM" id="SSF48150">
    <property type="entry name" value="DNA-glycosylase"/>
    <property type="match status" value="1"/>
</dbReference>
<protein>
    <submittedName>
        <fullName evidence="6">Endonuclease III</fullName>
    </submittedName>
</protein>
<organism evidence="6 7">
    <name type="scientific">Companilactobacillus nantensis DSM 16982</name>
    <dbReference type="NCBI Taxonomy" id="1423774"/>
    <lineage>
        <taxon>Bacteria</taxon>
        <taxon>Bacillati</taxon>
        <taxon>Bacillota</taxon>
        <taxon>Bacilli</taxon>
        <taxon>Lactobacillales</taxon>
        <taxon>Lactobacillaceae</taxon>
        <taxon>Companilactobacillus</taxon>
    </lineage>
</organism>
<evidence type="ECO:0000313" key="7">
    <source>
        <dbReference type="Proteomes" id="UP000051302"/>
    </source>
</evidence>
<dbReference type="CDD" id="cd00056">
    <property type="entry name" value="ENDO3c"/>
    <property type="match status" value="1"/>
</dbReference>
<sequence length="216" mass="25372">MYKQITIYNLLEILSKKLGPQNWWPAENNEAMLSGMILIQNTNWKNADRSLANLKQATNFETDKMLALSTEEMEQLIQPSGFFHNKAIYLRSILTAYRDNFDEWSKLPTPMLRKKLIAMKGIGNETADVLLLYYFHRPTFVADNYSMKLFTKLHTFTEKPTYVQLKNAVERDFKLDSKQAEELHALIDEFGKLKSDYFDDYQLRLPYLTPHNTVKE</sequence>
<keyword evidence="6" id="KW-0378">Hydrolase</keyword>
<name>A0A0R1WND7_9LACO</name>
<dbReference type="InterPro" id="IPR011257">
    <property type="entry name" value="DNA_glycosylase"/>
</dbReference>
<evidence type="ECO:0000313" key="6">
    <source>
        <dbReference type="EMBL" id="KRM15804.1"/>
    </source>
</evidence>
<evidence type="ECO:0000256" key="2">
    <source>
        <dbReference type="ARBA" id="ARBA00022723"/>
    </source>
</evidence>
<keyword evidence="6" id="KW-0255">Endonuclease</keyword>
<dbReference type="RefSeq" id="WP_057892469.1">
    <property type="nucleotide sequence ID" value="NZ_AZFV01000019.1"/>
</dbReference>
<dbReference type="Pfam" id="PF00730">
    <property type="entry name" value="HhH-GPD"/>
    <property type="match status" value="1"/>
</dbReference>
<comment type="caution">
    <text evidence="6">The sequence shown here is derived from an EMBL/GenBank/DDBJ whole genome shotgun (WGS) entry which is preliminary data.</text>
</comment>